<dbReference type="PANTHER" id="PTHR43333:SF1">
    <property type="entry name" value="D-ISOMER SPECIFIC 2-HYDROXYACID DEHYDROGENASE NAD-BINDING DOMAIN-CONTAINING PROTEIN"/>
    <property type="match status" value="1"/>
</dbReference>
<dbReference type="GO" id="GO:0051287">
    <property type="term" value="F:NAD binding"/>
    <property type="evidence" value="ECO:0007669"/>
    <property type="project" value="InterPro"/>
</dbReference>
<evidence type="ECO:0000259" key="3">
    <source>
        <dbReference type="Pfam" id="PF02826"/>
    </source>
</evidence>
<dbReference type="GO" id="GO:0016491">
    <property type="term" value="F:oxidoreductase activity"/>
    <property type="evidence" value="ECO:0007669"/>
    <property type="project" value="UniProtKB-KW"/>
</dbReference>
<dbReference type="Proteomes" id="UP000031552">
    <property type="component" value="Unassembled WGS sequence"/>
</dbReference>
<proteinExistence type="predicted"/>
<dbReference type="STRING" id="1437425.CSEC_1991"/>
<keyword evidence="1" id="KW-0560">Oxidoreductase</keyword>
<dbReference type="AlphaFoldDB" id="A0A090D304"/>
<comment type="caution">
    <text evidence="4">The sequence shown here is derived from an EMBL/GenBank/DDBJ whole genome shotgun (WGS) entry which is preliminary data.</text>
</comment>
<accession>A0A090D304</accession>
<dbReference type="OrthoDB" id="20435at2"/>
<name>A0A090D304_9BACT</name>
<keyword evidence="2" id="KW-0520">NAD</keyword>
<dbReference type="SUPFAM" id="SSF51735">
    <property type="entry name" value="NAD(P)-binding Rossmann-fold domains"/>
    <property type="match status" value="1"/>
</dbReference>
<reference evidence="4" key="1">
    <citation type="submission" date="2013-12" db="EMBL/GenBank/DDBJ databases">
        <authorList>
            <person name="Linke B."/>
        </authorList>
    </citation>
    <scope>NUCLEOTIDE SEQUENCE [LARGE SCALE GENOMIC DNA]</scope>
    <source>
        <strain evidence="4">CRIB-18</strain>
    </source>
</reference>
<evidence type="ECO:0000256" key="2">
    <source>
        <dbReference type="ARBA" id="ARBA00023027"/>
    </source>
</evidence>
<reference evidence="4" key="2">
    <citation type="submission" date="2014-09" db="EMBL/GenBank/DDBJ databases">
        <title>Criblamydia sequanensis harbors a mega-plasmid encoding arsenite resistance.</title>
        <authorList>
            <person name="Bertelli C."/>
            <person name="Goesmann A."/>
            <person name="Greub G."/>
        </authorList>
    </citation>
    <scope>NUCLEOTIDE SEQUENCE [LARGE SCALE GENOMIC DNA]</scope>
    <source>
        <strain evidence="4">CRIB-18</strain>
    </source>
</reference>
<dbReference type="eggNOG" id="COG0111">
    <property type="taxonomic scope" value="Bacteria"/>
</dbReference>
<evidence type="ECO:0000256" key="1">
    <source>
        <dbReference type="ARBA" id="ARBA00023002"/>
    </source>
</evidence>
<feature type="domain" description="D-isomer specific 2-hydroxyacid dehydrogenase NAD-binding" evidence="3">
    <location>
        <begin position="113"/>
        <end position="282"/>
    </location>
</feature>
<dbReference type="Pfam" id="PF02826">
    <property type="entry name" value="2-Hacid_dh_C"/>
    <property type="match status" value="1"/>
</dbReference>
<protein>
    <submittedName>
        <fullName evidence="4">NAD-dependent 2-hydroxyacid dehydrogenase</fullName>
    </submittedName>
</protein>
<dbReference type="RefSeq" id="WP_053331991.1">
    <property type="nucleotide sequence ID" value="NZ_CCEJ010000009.1"/>
</dbReference>
<evidence type="ECO:0000313" key="5">
    <source>
        <dbReference type="Proteomes" id="UP000031552"/>
    </source>
</evidence>
<organism evidence="4 5">
    <name type="scientific">Candidatus Criblamydia sequanensis CRIB-18</name>
    <dbReference type="NCBI Taxonomy" id="1437425"/>
    <lineage>
        <taxon>Bacteria</taxon>
        <taxon>Pseudomonadati</taxon>
        <taxon>Chlamydiota</taxon>
        <taxon>Chlamydiia</taxon>
        <taxon>Parachlamydiales</taxon>
        <taxon>Candidatus Criblamydiaceae</taxon>
        <taxon>Candidatus Criblamydia</taxon>
    </lineage>
</organism>
<sequence length="327" mass="38219">MNIILLETPLTIEEVDTLLKEFPHFLFLHLSEEGTKALDKEHWDRIEVYFGENLKREEVLHADQLRWIHSPINDVTLLPMDEIKKKGNILVSITDNPNVRQAGEFIFAALLGFAKHLFHWRDLTKFPNLIWENKWSDTIWDLKDKTLIQIGLDSVGDEVTRLAKNFGMKVYGIDHKRTFHPNCKKVLPYKELHCILPLANCVVLSLPKENSFNDFFGEKEFELLKNDLIFVCRGNVKSVNEKALINFMKKGFMRGLLIDADPSHPLSQNSPLFNFPESIITPQVEYLPETLSHKGFQNFHYNLRQYVHGNFSDMRELIYRPKLPEYV</sequence>
<dbReference type="InterPro" id="IPR036291">
    <property type="entry name" value="NAD(P)-bd_dom_sf"/>
</dbReference>
<dbReference type="EMBL" id="CCEJ010000009">
    <property type="protein sequence ID" value="CDR34798.1"/>
    <property type="molecule type" value="Genomic_DNA"/>
</dbReference>
<dbReference type="PANTHER" id="PTHR43333">
    <property type="entry name" value="2-HACID_DH_C DOMAIN-CONTAINING PROTEIN"/>
    <property type="match status" value="1"/>
</dbReference>
<gene>
    <name evidence="4" type="ORF">CSEC_1991</name>
</gene>
<dbReference type="InterPro" id="IPR006140">
    <property type="entry name" value="D-isomer_DH_NAD-bd"/>
</dbReference>
<dbReference type="Gene3D" id="3.40.50.720">
    <property type="entry name" value="NAD(P)-binding Rossmann-like Domain"/>
    <property type="match status" value="2"/>
</dbReference>
<evidence type="ECO:0000313" key="4">
    <source>
        <dbReference type="EMBL" id="CDR34798.1"/>
    </source>
</evidence>
<keyword evidence="5" id="KW-1185">Reference proteome</keyword>